<dbReference type="Proteomes" id="UP000608522">
    <property type="component" value="Unassembled WGS sequence"/>
</dbReference>
<dbReference type="EMBL" id="BNED01000003">
    <property type="protein sequence ID" value="GHI74714.1"/>
    <property type="molecule type" value="Genomic_DNA"/>
</dbReference>
<dbReference type="EMBL" id="BNED01000006">
    <property type="protein sequence ID" value="GHI82548.1"/>
    <property type="molecule type" value="Genomic_DNA"/>
</dbReference>
<evidence type="ECO:0000313" key="2">
    <source>
        <dbReference type="EMBL" id="GHI82548.1"/>
    </source>
</evidence>
<evidence type="ECO:0000313" key="1">
    <source>
        <dbReference type="EMBL" id="GHI74714.1"/>
    </source>
</evidence>
<dbReference type="RefSeq" id="WP_202197305.1">
    <property type="nucleotide sequence ID" value="NZ_BAAATO010000067.1"/>
</dbReference>
<name>A0ABQ3TQ88_9ACTN</name>
<keyword evidence="4" id="KW-1185">Reference proteome</keyword>
<evidence type="ECO:0000313" key="3">
    <source>
        <dbReference type="EMBL" id="GHI82589.1"/>
    </source>
</evidence>
<evidence type="ECO:0000313" key="4">
    <source>
        <dbReference type="Proteomes" id="UP000608522"/>
    </source>
</evidence>
<protein>
    <submittedName>
        <fullName evidence="3">Uncharacterized protein</fullName>
    </submittedName>
</protein>
<reference evidence="3" key="2">
    <citation type="submission" date="2024-05" db="EMBL/GenBank/DDBJ databases">
        <title>Whole genome shotgun sequence of Streptomyces spororaveus NBRC 15456.</title>
        <authorList>
            <person name="Komaki H."/>
            <person name="Tamura T."/>
        </authorList>
    </citation>
    <scope>NUCLEOTIDE SEQUENCE</scope>
    <source>
        <strain evidence="3">NBRC 15456</strain>
    </source>
</reference>
<accession>A0ABQ3TQ88</accession>
<gene>
    <name evidence="1" type="ORF">Sspor_02750</name>
    <name evidence="2" type="ORF">Sspor_81090</name>
    <name evidence="3" type="ORF">Sspor_81500</name>
</gene>
<organism evidence="3 4">
    <name type="scientific">Streptomyces spororaveus</name>
    <dbReference type="NCBI Taxonomy" id="284039"/>
    <lineage>
        <taxon>Bacteria</taxon>
        <taxon>Bacillati</taxon>
        <taxon>Actinomycetota</taxon>
        <taxon>Actinomycetes</taxon>
        <taxon>Kitasatosporales</taxon>
        <taxon>Streptomycetaceae</taxon>
        <taxon>Streptomyces</taxon>
    </lineage>
</organism>
<dbReference type="EMBL" id="BNED01000008">
    <property type="protein sequence ID" value="GHI82589.1"/>
    <property type="molecule type" value="Genomic_DNA"/>
</dbReference>
<reference evidence="4" key="1">
    <citation type="submission" date="2023-07" db="EMBL/GenBank/DDBJ databases">
        <title>Whole genome shotgun sequence of Streptomyces spororaveus NBRC 15456.</title>
        <authorList>
            <person name="Komaki H."/>
            <person name="Tamura T."/>
        </authorList>
    </citation>
    <scope>NUCLEOTIDE SEQUENCE [LARGE SCALE GENOMIC DNA]</scope>
    <source>
        <strain evidence="2 4">NBRC 15456</strain>
    </source>
</reference>
<sequence length="211" mass="22620">MTPSHTTDEQLLAALTALGIDVPDDLGHSSHDPELRTAALWALLWRSAGVGYEESVAGPGHARAYFTGPWEWPLAEDQVRRAWFELGFAGDRLDSLTMTVPPWSVGLPHEDAPDDPTVATDGWAYAASTAVGLAQALLGPLRWMSSQRAPAAISQADCMLRRLQATLEELGDATAHPRCENCDGLQHTTATVPECLDCSVSESATKTEGAE</sequence>
<proteinExistence type="predicted"/>
<comment type="caution">
    <text evidence="3">The sequence shown here is derived from an EMBL/GenBank/DDBJ whole genome shotgun (WGS) entry which is preliminary data.</text>
</comment>